<evidence type="ECO:0000256" key="2">
    <source>
        <dbReference type="ARBA" id="ARBA00023125"/>
    </source>
</evidence>
<evidence type="ECO:0000256" key="3">
    <source>
        <dbReference type="ARBA" id="ARBA00023163"/>
    </source>
</evidence>
<dbReference type="InterPro" id="IPR000524">
    <property type="entry name" value="Tscrpt_reg_HTH_GntR"/>
</dbReference>
<feature type="domain" description="HTH gntR-type" evidence="4">
    <location>
        <begin position="14"/>
        <end position="81"/>
    </location>
</feature>
<dbReference type="PANTHER" id="PTHR43537">
    <property type="entry name" value="TRANSCRIPTIONAL REGULATOR, GNTR FAMILY"/>
    <property type="match status" value="1"/>
</dbReference>
<organism evidence="5 6">
    <name type="scientific">Rhizobium hainanense</name>
    <dbReference type="NCBI Taxonomy" id="52131"/>
    <lineage>
        <taxon>Bacteria</taxon>
        <taxon>Pseudomonadati</taxon>
        <taxon>Pseudomonadota</taxon>
        <taxon>Alphaproteobacteria</taxon>
        <taxon>Hyphomicrobiales</taxon>
        <taxon>Rhizobiaceae</taxon>
        <taxon>Rhizobium/Agrobacterium group</taxon>
        <taxon>Rhizobium</taxon>
    </lineage>
</organism>
<evidence type="ECO:0000259" key="4">
    <source>
        <dbReference type="PROSITE" id="PS50949"/>
    </source>
</evidence>
<dbReference type="Pfam" id="PF00392">
    <property type="entry name" value="GntR"/>
    <property type="match status" value="1"/>
</dbReference>
<dbReference type="Gene3D" id="1.20.120.530">
    <property type="entry name" value="GntR ligand-binding domain-like"/>
    <property type="match status" value="1"/>
</dbReference>
<evidence type="ECO:0000313" key="6">
    <source>
        <dbReference type="Proteomes" id="UP000186228"/>
    </source>
</evidence>
<protein>
    <submittedName>
        <fullName evidence="5">DNA-binding transcriptional regulator, GntR family</fullName>
    </submittedName>
</protein>
<evidence type="ECO:0000256" key="1">
    <source>
        <dbReference type="ARBA" id="ARBA00023015"/>
    </source>
</evidence>
<dbReference type="EMBL" id="FMAC01000007">
    <property type="protein sequence ID" value="SCB29529.1"/>
    <property type="molecule type" value="Genomic_DNA"/>
</dbReference>
<dbReference type="SUPFAM" id="SSF46785">
    <property type="entry name" value="Winged helix' DNA-binding domain"/>
    <property type="match status" value="1"/>
</dbReference>
<proteinExistence type="predicted"/>
<dbReference type="RefSeq" id="WP_075854892.1">
    <property type="nucleotide sequence ID" value="NZ_FMAC01000007.1"/>
</dbReference>
<keyword evidence="2 5" id="KW-0238">DNA-binding</keyword>
<dbReference type="InterPro" id="IPR036390">
    <property type="entry name" value="WH_DNA-bd_sf"/>
</dbReference>
<keyword evidence="3" id="KW-0804">Transcription</keyword>
<dbReference type="PANTHER" id="PTHR43537:SF20">
    <property type="entry name" value="HTH-TYPE TRANSCRIPTIONAL REPRESSOR GLAR"/>
    <property type="match status" value="1"/>
</dbReference>
<dbReference type="Gene3D" id="1.10.10.10">
    <property type="entry name" value="Winged helix-like DNA-binding domain superfamily/Winged helix DNA-binding domain"/>
    <property type="match status" value="1"/>
</dbReference>
<dbReference type="SMART" id="SM00895">
    <property type="entry name" value="FCD"/>
    <property type="match status" value="1"/>
</dbReference>
<sequence>MNVNLLKKGAESPATLATSIYERLKADILSTRLEPGRKLQLRFLIEHYDAGQTPLREALNRLTTEDLVIGKEQRGFFVKPISLDELHELTKTRCWVETLALRESMANATPDWEEALLVAHHRLERTPRSLNPEHFEDNPEWERLHRAFHALLIGGCGSRPLIGFCEQLADRLYRYRALSIRKAFRVRKVSDEHARILKAVLDRDTAEAERLLQLHYEKTADIIRADLDTATQGAAATGSNTQLEPKH</sequence>
<dbReference type="AlphaFoldDB" id="A0A1C3VP86"/>
<evidence type="ECO:0000313" key="5">
    <source>
        <dbReference type="EMBL" id="SCB29529.1"/>
    </source>
</evidence>
<dbReference type="Proteomes" id="UP000186228">
    <property type="component" value="Unassembled WGS sequence"/>
</dbReference>
<dbReference type="InterPro" id="IPR011711">
    <property type="entry name" value="GntR_C"/>
</dbReference>
<dbReference type="Pfam" id="PF07729">
    <property type="entry name" value="FCD"/>
    <property type="match status" value="1"/>
</dbReference>
<dbReference type="OrthoDB" id="8680240at2"/>
<dbReference type="GO" id="GO:0003677">
    <property type="term" value="F:DNA binding"/>
    <property type="evidence" value="ECO:0007669"/>
    <property type="project" value="UniProtKB-KW"/>
</dbReference>
<name>A0A1C3VP86_9HYPH</name>
<dbReference type="InterPro" id="IPR008920">
    <property type="entry name" value="TF_FadR/GntR_C"/>
</dbReference>
<dbReference type="STRING" id="52131.GA0061100_107111"/>
<dbReference type="PROSITE" id="PS50949">
    <property type="entry name" value="HTH_GNTR"/>
    <property type="match status" value="1"/>
</dbReference>
<dbReference type="SMART" id="SM00345">
    <property type="entry name" value="HTH_GNTR"/>
    <property type="match status" value="1"/>
</dbReference>
<dbReference type="InterPro" id="IPR036388">
    <property type="entry name" value="WH-like_DNA-bd_sf"/>
</dbReference>
<keyword evidence="1" id="KW-0805">Transcription regulation</keyword>
<accession>A0A1C3VP86</accession>
<keyword evidence="6" id="KW-1185">Reference proteome</keyword>
<reference evidence="6" key="1">
    <citation type="submission" date="2016-08" db="EMBL/GenBank/DDBJ databases">
        <authorList>
            <person name="Varghese N."/>
            <person name="Submissions Spin"/>
        </authorList>
    </citation>
    <scope>NUCLEOTIDE SEQUENCE [LARGE SCALE GENOMIC DNA]</scope>
    <source>
        <strain evidence="6">CCBAU 57015</strain>
    </source>
</reference>
<dbReference type="GO" id="GO:0003700">
    <property type="term" value="F:DNA-binding transcription factor activity"/>
    <property type="evidence" value="ECO:0007669"/>
    <property type="project" value="InterPro"/>
</dbReference>
<dbReference type="SUPFAM" id="SSF48008">
    <property type="entry name" value="GntR ligand-binding domain-like"/>
    <property type="match status" value="1"/>
</dbReference>
<gene>
    <name evidence="5" type="ORF">GA0061100_107111</name>
</gene>